<sequence>MDSTKEHLDTLQEIRNLMEKSSRFISLSGLSGVFAGLYALAGAAAAYYYLDLGLLEPSYYEYLYTGGKVNTDFIVFFLADALAVLCAALATGIFLTTRNAKKQGLPIWSNTSKRLVISMAIPLVAGGLFCLAMLYQHMFVMLAPATLLFYGLALINGSKYTLRDVYYLGLCELALGIAGSFLLGYGLLIWAIGFGVLHIIYGTVMYYKYERVS</sequence>
<comment type="caution">
    <text evidence="2">The sequence shown here is derived from an EMBL/GenBank/DDBJ whole genome shotgun (WGS) entry which is preliminary data.</text>
</comment>
<feature type="transmembrane region" description="Helical" evidence="1">
    <location>
        <begin position="73"/>
        <end position="95"/>
    </location>
</feature>
<keyword evidence="1" id="KW-0812">Transmembrane</keyword>
<dbReference type="Proteomes" id="UP001168528">
    <property type="component" value="Unassembled WGS sequence"/>
</dbReference>
<reference evidence="2" key="1">
    <citation type="submission" date="2023-07" db="EMBL/GenBank/DDBJ databases">
        <title>The genome sequence of Rhodocytophaga aerolata KACC 12507.</title>
        <authorList>
            <person name="Zhang X."/>
        </authorList>
    </citation>
    <scope>NUCLEOTIDE SEQUENCE</scope>
    <source>
        <strain evidence="2">KACC 12507</strain>
    </source>
</reference>
<evidence type="ECO:0000313" key="3">
    <source>
        <dbReference type="Proteomes" id="UP001168528"/>
    </source>
</evidence>
<feature type="transmembrane region" description="Helical" evidence="1">
    <location>
        <begin position="189"/>
        <end position="207"/>
    </location>
</feature>
<gene>
    <name evidence="2" type="ORF">Q0590_22190</name>
</gene>
<evidence type="ECO:0008006" key="4">
    <source>
        <dbReference type="Google" id="ProtNLM"/>
    </source>
</evidence>
<feature type="transmembrane region" description="Helical" evidence="1">
    <location>
        <begin position="165"/>
        <end position="183"/>
    </location>
</feature>
<organism evidence="2 3">
    <name type="scientific">Rhodocytophaga aerolata</name>
    <dbReference type="NCBI Taxonomy" id="455078"/>
    <lineage>
        <taxon>Bacteria</taxon>
        <taxon>Pseudomonadati</taxon>
        <taxon>Bacteroidota</taxon>
        <taxon>Cytophagia</taxon>
        <taxon>Cytophagales</taxon>
        <taxon>Rhodocytophagaceae</taxon>
        <taxon>Rhodocytophaga</taxon>
    </lineage>
</organism>
<keyword evidence="1" id="KW-1133">Transmembrane helix</keyword>
<evidence type="ECO:0000313" key="2">
    <source>
        <dbReference type="EMBL" id="MDO1449005.1"/>
    </source>
</evidence>
<dbReference type="RefSeq" id="WP_302039806.1">
    <property type="nucleotide sequence ID" value="NZ_JAUKPO010000015.1"/>
</dbReference>
<protein>
    <recommendedName>
        <fullName evidence="4">Beta-carotene 15,15'-monooxygenase</fullName>
    </recommendedName>
</protein>
<feature type="transmembrane region" description="Helical" evidence="1">
    <location>
        <begin position="141"/>
        <end position="158"/>
    </location>
</feature>
<dbReference type="EMBL" id="JAUKPO010000015">
    <property type="protein sequence ID" value="MDO1449005.1"/>
    <property type="molecule type" value="Genomic_DNA"/>
</dbReference>
<keyword evidence="1" id="KW-0472">Membrane</keyword>
<feature type="transmembrane region" description="Helical" evidence="1">
    <location>
        <begin position="115"/>
        <end position="135"/>
    </location>
</feature>
<evidence type="ECO:0000256" key="1">
    <source>
        <dbReference type="SAM" id="Phobius"/>
    </source>
</evidence>
<keyword evidence="3" id="KW-1185">Reference proteome</keyword>
<accession>A0ABT8RE56</accession>
<feature type="transmembrane region" description="Helical" evidence="1">
    <location>
        <begin position="24"/>
        <end position="50"/>
    </location>
</feature>
<name>A0ABT8RE56_9BACT</name>
<proteinExistence type="predicted"/>